<name>A0A0F4LCK0_9LACO</name>
<evidence type="ECO:0000256" key="3">
    <source>
        <dbReference type="ARBA" id="ARBA00022448"/>
    </source>
</evidence>
<dbReference type="InterPro" id="IPR002208">
    <property type="entry name" value="SecY/SEC61-alpha"/>
</dbReference>
<evidence type="ECO:0000256" key="9">
    <source>
        <dbReference type="RuleBase" id="RU000537"/>
    </source>
</evidence>
<evidence type="ECO:0000256" key="10">
    <source>
        <dbReference type="RuleBase" id="RU003484"/>
    </source>
</evidence>
<feature type="non-terminal residue" evidence="13">
    <location>
        <position position="244"/>
    </location>
</feature>
<keyword evidence="3 10" id="KW-0813">Transport</keyword>
<dbReference type="InterPro" id="IPR030659">
    <property type="entry name" value="SecY_CS"/>
</dbReference>
<dbReference type="Proteomes" id="UP000033531">
    <property type="component" value="Unassembled WGS sequence"/>
</dbReference>
<keyword evidence="7 10" id="KW-0811">Translocation</keyword>
<dbReference type="STRING" id="1218507.JF74_13970B"/>
<evidence type="ECO:0000256" key="11">
    <source>
        <dbReference type="RuleBase" id="RU004349"/>
    </source>
</evidence>
<evidence type="ECO:0000256" key="7">
    <source>
        <dbReference type="ARBA" id="ARBA00023010"/>
    </source>
</evidence>
<dbReference type="EMBL" id="JXLI01000012">
    <property type="protein sequence ID" value="KJY56038.1"/>
    <property type="molecule type" value="Genomic_DNA"/>
</dbReference>
<feature type="transmembrane region" description="Helical" evidence="12">
    <location>
        <begin position="212"/>
        <end position="235"/>
    </location>
</feature>
<evidence type="ECO:0000313" key="13">
    <source>
        <dbReference type="EMBL" id="KJY56038.1"/>
    </source>
</evidence>
<dbReference type="RefSeq" id="WP_046325344.1">
    <property type="nucleotide sequence ID" value="NZ_KQ034022.1"/>
</dbReference>
<protein>
    <recommendedName>
        <fullName evidence="9">Protein translocase subunit SecY</fullName>
    </recommendedName>
</protein>
<dbReference type="PRINTS" id="PR00303">
    <property type="entry name" value="SECYTRNLCASE"/>
</dbReference>
<feature type="transmembrane region" description="Helical" evidence="12">
    <location>
        <begin position="148"/>
        <end position="167"/>
    </location>
</feature>
<comment type="function">
    <text evidence="9">The central subunit of the protein translocation channel SecYEG. Consists of two halves formed by TMs 1-5 and 6-10. These two domains form a lateral gate at the front which open onto the bilayer between TMs 2 and 7, and are clamped together by SecE at the back. The channel is closed by both a pore ring composed of hydrophobic SecY resides and a short helix (helix 2A) on the extracellular side of the membrane which forms a plug. The plug probably moves laterally to allow the channel to open. The ring and the pore may move independently.</text>
</comment>
<keyword evidence="5 10" id="KW-0653">Protein transport</keyword>
<evidence type="ECO:0000256" key="2">
    <source>
        <dbReference type="ARBA" id="ARBA00005751"/>
    </source>
</evidence>
<comment type="subcellular location">
    <subcellularLocation>
        <location evidence="1 10">Membrane</location>
        <topology evidence="1 10">Multi-pass membrane protein</topology>
    </subcellularLocation>
</comment>
<evidence type="ECO:0000256" key="8">
    <source>
        <dbReference type="ARBA" id="ARBA00023136"/>
    </source>
</evidence>
<sequence length="244" mass="27000">MFSTLKNAFKDKEIRNKIYFTLFILLIYRIGANITVPGVNAKAITQVAQTGLVPMLDTVSGGGLDNYSIFSLGVSPYITAQIVIQLLQMDIVPTLVEWGKQGEVGRRKTNNVTRVLALFVAFIQSIGITLGFNALTEMGLVKSQTWQSYFEIAIVMTAGTMLLTWLGDEITDKGLGNGVSVIIFAGIIARLPRGLWQLYKEDVINNSASDRWQGILFFIAIIIAILIVTQVVTWVEQADRRIPI</sequence>
<evidence type="ECO:0000256" key="5">
    <source>
        <dbReference type="ARBA" id="ARBA00022927"/>
    </source>
</evidence>
<gene>
    <name evidence="13" type="primary">secY</name>
    <name evidence="13" type="ORF">JF74_13970B</name>
</gene>
<reference evidence="13 14" key="1">
    <citation type="submission" date="2015-01" db="EMBL/GenBank/DDBJ databases">
        <title>Comparative genomics of the lactic acid bacteria isolated from the honey bee gut.</title>
        <authorList>
            <person name="Ellegaard K.M."/>
            <person name="Tamarit D."/>
            <person name="Javelind E."/>
            <person name="Olofsson T."/>
            <person name="Andersson S.G."/>
            <person name="Vasquez A."/>
        </authorList>
    </citation>
    <scope>NUCLEOTIDE SEQUENCE [LARGE SCALE GENOMIC DNA]</scope>
    <source>
        <strain evidence="13 14">Hma8</strain>
    </source>
</reference>
<dbReference type="GO" id="GO:0016020">
    <property type="term" value="C:membrane"/>
    <property type="evidence" value="ECO:0007669"/>
    <property type="project" value="UniProtKB-SubCell"/>
</dbReference>
<dbReference type="InterPro" id="IPR023201">
    <property type="entry name" value="SecY_dom_sf"/>
</dbReference>
<dbReference type="AlphaFoldDB" id="A0A0F4LCK0"/>
<comment type="similarity">
    <text evidence="2 11">Belongs to the SecY/SEC61-alpha family.</text>
</comment>
<dbReference type="PROSITE" id="PS00756">
    <property type="entry name" value="SECY_2"/>
    <property type="match status" value="1"/>
</dbReference>
<evidence type="ECO:0000256" key="1">
    <source>
        <dbReference type="ARBA" id="ARBA00004141"/>
    </source>
</evidence>
<feature type="transmembrane region" description="Helical" evidence="12">
    <location>
        <begin position="115"/>
        <end position="136"/>
    </location>
</feature>
<keyword evidence="6 12" id="KW-1133">Transmembrane helix</keyword>
<dbReference type="Pfam" id="PF00344">
    <property type="entry name" value="SecY"/>
    <property type="match status" value="1"/>
</dbReference>
<comment type="caution">
    <text evidence="13">The sequence shown here is derived from an EMBL/GenBank/DDBJ whole genome shotgun (WGS) entry which is preliminary data.</text>
</comment>
<evidence type="ECO:0000256" key="6">
    <source>
        <dbReference type="ARBA" id="ARBA00022989"/>
    </source>
</evidence>
<dbReference type="GO" id="GO:0015031">
    <property type="term" value="P:protein transport"/>
    <property type="evidence" value="ECO:0007669"/>
    <property type="project" value="UniProtKB-KW"/>
</dbReference>
<accession>A0A0F4LCK0</accession>
<dbReference type="SUPFAM" id="SSF103491">
    <property type="entry name" value="Preprotein translocase SecY subunit"/>
    <property type="match status" value="1"/>
</dbReference>
<feature type="transmembrane region" description="Helical" evidence="12">
    <location>
        <begin position="174"/>
        <end position="192"/>
    </location>
</feature>
<keyword evidence="8 12" id="KW-0472">Membrane</keyword>
<dbReference type="HOGENOM" id="CLU_030313_2_0_9"/>
<dbReference type="PANTHER" id="PTHR10906">
    <property type="entry name" value="SECY/SEC61-ALPHA FAMILY MEMBER"/>
    <property type="match status" value="1"/>
</dbReference>
<evidence type="ECO:0000313" key="14">
    <source>
        <dbReference type="Proteomes" id="UP000033531"/>
    </source>
</evidence>
<proteinExistence type="inferred from homology"/>
<dbReference type="PROSITE" id="PS00755">
    <property type="entry name" value="SECY_1"/>
    <property type="match status" value="1"/>
</dbReference>
<evidence type="ECO:0000256" key="12">
    <source>
        <dbReference type="SAM" id="Phobius"/>
    </source>
</evidence>
<dbReference type="PATRIC" id="fig|1218507.3.peg.1582"/>
<organism evidence="13 14">
    <name type="scientific">Lactobacillus melliventris</name>
    <dbReference type="NCBI Taxonomy" id="1218507"/>
    <lineage>
        <taxon>Bacteria</taxon>
        <taxon>Bacillati</taxon>
        <taxon>Bacillota</taxon>
        <taxon>Bacilli</taxon>
        <taxon>Lactobacillales</taxon>
        <taxon>Lactobacillaceae</taxon>
        <taxon>Lactobacillus</taxon>
    </lineage>
</organism>
<evidence type="ECO:0000256" key="4">
    <source>
        <dbReference type="ARBA" id="ARBA00022692"/>
    </source>
</evidence>
<dbReference type="Gene3D" id="1.10.3370.10">
    <property type="entry name" value="SecY subunit domain"/>
    <property type="match status" value="1"/>
</dbReference>
<keyword evidence="4 10" id="KW-0812">Transmembrane</keyword>